<dbReference type="Proteomes" id="UP000789375">
    <property type="component" value="Unassembled WGS sequence"/>
</dbReference>
<protein>
    <submittedName>
        <fullName evidence="1">16645_t:CDS:1</fullName>
    </submittedName>
</protein>
<dbReference type="AlphaFoldDB" id="A0A9N9AUP4"/>
<proteinExistence type="predicted"/>
<comment type="caution">
    <text evidence="1">The sequence shown here is derived from an EMBL/GenBank/DDBJ whole genome shotgun (WGS) entry which is preliminary data.</text>
</comment>
<gene>
    <name evidence="1" type="ORF">FMOSSE_LOCUS6081</name>
</gene>
<reference evidence="1" key="1">
    <citation type="submission" date="2021-06" db="EMBL/GenBank/DDBJ databases">
        <authorList>
            <person name="Kallberg Y."/>
            <person name="Tangrot J."/>
            <person name="Rosling A."/>
        </authorList>
    </citation>
    <scope>NUCLEOTIDE SEQUENCE</scope>
    <source>
        <strain evidence="1">87-6 pot B 2015</strain>
    </source>
</reference>
<organism evidence="1 2">
    <name type="scientific">Funneliformis mosseae</name>
    <name type="common">Endomycorrhizal fungus</name>
    <name type="synonym">Glomus mosseae</name>
    <dbReference type="NCBI Taxonomy" id="27381"/>
    <lineage>
        <taxon>Eukaryota</taxon>
        <taxon>Fungi</taxon>
        <taxon>Fungi incertae sedis</taxon>
        <taxon>Mucoromycota</taxon>
        <taxon>Glomeromycotina</taxon>
        <taxon>Glomeromycetes</taxon>
        <taxon>Glomerales</taxon>
        <taxon>Glomeraceae</taxon>
        <taxon>Funneliformis</taxon>
    </lineage>
</organism>
<evidence type="ECO:0000313" key="1">
    <source>
        <dbReference type="EMBL" id="CAG8543171.1"/>
    </source>
</evidence>
<dbReference type="EMBL" id="CAJVPP010001237">
    <property type="protein sequence ID" value="CAG8543171.1"/>
    <property type="molecule type" value="Genomic_DNA"/>
</dbReference>
<name>A0A9N9AUP4_FUNMO</name>
<sequence>MKQFPIPYPEPWCLVIANTHNFAQTVDVVLLFTQSVFVEGTYRTGYSADKDFTLGTSSLTGTFDNNNKRRNIKQKNMPRERLWYVDNLSRRSFVSETYLVKEHNKGGVNGYDK</sequence>
<accession>A0A9N9AUP4</accession>
<evidence type="ECO:0000313" key="2">
    <source>
        <dbReference type="Proteomes" id="UP000789375"/>
    </source>
</evidence>
<keyword evidence="2" id="KW-1185">Reference proteome</keyword>